<accession>A0A1Q9CTY9</accession>
<dbReference type="InterPro" id="IPR012337">
    <property type="entry name" value="RNaseH-like_sf"/>
</dbReference>
<dbReference type="Pfam" id="PF00313">
    <property type="entry name" value="CSD"/>
    <property type="match status" value="1"/>
</dbReference>
<evidence type="ECO:0000256" key="6">
    <source>
        <dbReference type="ARBA" id="ARBA00022839"/>
    </source>
</evidence>
<dbReference type="GO" id="GO:0000166">
    <property type="term" value="F:nucleotide binding"/>
    <property type="evidence" value="ECO:0007669"/>
    <property type="project" value="UniProtKB-KW"/>
</dbReference>
<feature type="region of interest" description="Disordered" evidence="8">
    <location>
        <begin position="1817"/>
        <end position="1848"/>
    </location>
</feature>
<dbReference type="InterPro" id="IPR036397">
    <property type="entry name" value="RNaseH_sf"/>
</dbReference>
<reference evidence="10 11" key="1">
    <citation type="submission" date="2016-02" db="EMBL/GenBank/DDBJ databases">
        <title>Genome analysis of coral dinoflagellate symbionts highlights evolutionary adaptations to a symbiotic lifestyle.</title>
        <authorList>
            <person name="Aranda M."/>
            <person name="Li Y."/>
            <person name="Liew Y.J."/>
            <person name="Baumgarten S."/>
            <person name="Simakov O."/>
            <person name="Wilson M."/>
            <person name="Piel J."/>
            <person name="Ashoor H."/>
            <person name="Bougouffa S."/>
            <person name="Bajic V.B."/>
            <person name="Ryu T."/>
            <person name="Ravasi T."/>
            <person name="Bayer T."/>
            <person name="Micklem G."/>
            <person name="Kim H."/>
            <person name="Bhak J."/>
            <person name="Lajeunesse T.C."/>
            <person name="Voolstra C.R."/>
        </authorList>
    </citation>
    <scope>NUCLEOTIDE SEQUENCE [LARGE SCALE GENOMIC DNA]</scope>
    <source>
        <strain evidence="10 11">CCMP2467</strain>
    </source>
</reference>
<keyword evidence="7" id="KW-0694">RNA-binding</keyword>
<dbReference type="Gene3D" id="3.30.460.10">
    <property type="entry name" value="Beta Polymerase, domain 2"/>
    <property type="match status" value="1"/>
</dbReference>
<feature type="compositionally biased region" description="Gly residues" evidence="8">
    <location>
        <begin position="1279"/>
        <end position="1291"/>
    </location>
</feature>
<keyword evidence="4" id="KW-0547">Nucleotide-binding</keyword>
<feature type="compositionally biased region" description="Basic and acidic residues" evidence="8">
    <location>
        <begin position="1517"/>
        <end position="1527"/>
    </location>
</feature>
<evidence type="ECO:0000313" key="11">
    <source>
        <dbReference type="Proteomes" id="UP000186817"/>
    </source>
</evidence>
<dbReference type="Gene3D" id="2.40.50.140">
    <property type="entry name" value="Nucleic acid-binding proteins"/>
    <property type="match status" value="1"/>
</dbReference>
<dbReference type="SUPFAM" id="SSF81891">
    <property type="entry name" value="Poly A polymerase C-terminal region-like"/>
    <property type="match status" value="1"/>
</dbReference>
<evidence type="ECO:0000259" key="9">
    <source>
        <dbReference type="PROSITE" id="PS50076"/>
    </source>
</evidence>
<feature type="compositionally biased region" description="Basic residues" evidence="8">
    <location>
        <begin position="440"/>
        <end position="451"/>
    </location>
</feature>
<dbReference type="Pfam" id="PF00929">
    <property type="entry name" value="RNase_T"/>
    <property type="match status" value="1"/>
</dbReference>
<dbReference type="InterPro" id="IPR043519">
    <property type="entry name" value="NT_sf"/>
</dbReference>
<dbReference type="CDD" id="cd06257">
    <property type="entry name" value="DnaJ"/>
    <property type="match status" value="1"/>
</dbReference>
<comment type="similarity">
    <text evidence="1 7">Belongs to the tRNA nucleotidyltransferase/poly(A) polymerase family.</text>
</comment>
<dbReference type="InterPro" id="IPR001623">
    <property type="entry name" value="DnaJ_domain"/>
</dbReference>
<dbReference type="EMBL" id="LSRX01000920">
    <property type="protein sequence ID" value="OLP86345.1"/>
    <property type="molecule type" value="Genomic_DNA"/>
</dbReference>
<dbReference type="PANTHER" id="PTHR23044:SF61">
    <property type="entry name" value="3'-5' EXORIBONUCLEASE 1-RELATED"/>
    <property type="match status" value="1"/>
</dbReference>
<evidence type="ECO:0000256" key="8">
    <source>
        <dbReference type="SAM" id="MobiDB-lite"/>
    </source>
</evidence>
<feature type="compositionally biased region" description="Polar residues" evidence="8">
    <location>
        <begin position="1826"/>
        <end position="1845"/>
    </location>
</feature>
<keyword evidence="3" id="KW-0540">Nuclease</keyword>
<protein>
    <submittedName>
        <fullName evidence="10">CCA-adding enzyme</fullName>
    </submittedName>
</protein>
<gene>
    <name evidence="10" type="primary">cca</name>
    <name evidence="10" type="ORF">AK812_SmicGene32536</name>
</gene>
<feature type="region of interest" description="Disordered" evidence="8">
    <location>
        <begin position="146"/>
        <end position="169"/>
    </location>
</feature>
<dbReference type="InterPro" id="IPR036869">
    <property type="entry name" value="J_dom_sf"/>
</dbReference>
<dbReference type="CDD" id="cd05398">
    <property type="entry name" value="NT_ClassII-CCAase"/>
    <property type="match status" value="1"/>
</dbReference>
<feature type="region of interest" description="Disordered" evidence="8">
    <location>
        <begin position="1263"/>
        <end position="1298"/>
    </location>
</feature>
<dbReference type="SUPFAM" id="SSF46565">
    <property type="entry name" value="Chaperone J-domain"/>
    <property type="match status" value="1"/>
</dbReference>
<dbReference type="Pfam" id="PF01743">
    <property type="entry name" value="PolyA_pol"/>
    <property type="match status" value="1"/>
</dbReference>
<evidence type="ECO:0000256" key="2">
    <source>
        <dbReference type="ARBA" id="ARBA00022679"/>
    </source>
</evidence>
<dbReference type="SUPFAM" id="SSF81301">
    <property type="entry name" value="Nucleotidyltransferase"/>
    <property type="match status" value="1"/>
</dbReference>
<proteinExistence type="inferred from homology"/>
<dbReference type="PROSITE" id="PS50076">
    <property type="entry name" value="DNAJ_2"/>
    <property type="match status" value="1"/>
</dbReference>
<dbReference type="Gene3D" id="1.10.3090.10">
    <property type="entry name" value="cca-adding enzyme, domain 2"/>
    <property type="match status" value="1"/>
</dbReference>
<dbReference type="GO" id="GO:0000175">
    <property type="term" value="F:3'-5'-RNA exonuclease activity"/>
    <property type="evidence" value="ECO:0007669"/>
    <property type="project" value="InterPro"/>
</dbReference>
<dbReference type="CDD" id="cd06133">
    <property type="entry name" value="ERI-1_3'hExo_like"/>
    <property type="match status" value="1"/>
</dbReference>
<keyword evidence="6" id="KW-0269">Exonuclease</keyword>
<dbReference type="GO" id="GO:0016779">
    <property type="term" value="F:nucleotidyltransferase activity"/>
    <property type="evidence" value="ECO:0007669"/>
    <property type="project" value="InterPro"/>
</dbReference>
<dbReference type="InterPro" id="IPR013520">
    <property type="entry name" value="Ribonucl_H"/>
</dbReference>
<dbReference type="PANTHER" id="PTHR23044">
    <property type="entry name" value="3'-5' EXONUCLEASE ERI1-RELATED"/>
    <property type="match status" value="1"/>
</dbReference>
<dbReference type="InterPro" id="IPR002059">
    <property type="entry name" value="CSP_DNA-bd"/>
</dbReference>
<comment type="caution">
    <text evidence="10">The sequence shown here is derived from an EMBL/GenBank/DDBJ whole genome shotgun (WGS) entry which is preliminary data.</text>
</comment>
<dbReference type="SMART" id="SM00479">
    <property type="entry name" value="EXOIII"/>
    <property type="match status" value="1"/>
</dbReference>
<dbReference type="InterPro" id="IPR032828">
    <property type="entry name" value="PolyA_RNA-bd"/>
</dbReference>
<dbReference type="OrthoDB" id="438469at2759"/>
<dbReference type="Pfam" id="PF12627">
    <property type="entry name" value="PolyA_pol_RNAbd"/>
    <property type="match status" value="1"/>
</dbReference>
<evidence type="ECO:0000256" key="5">
    <source>
        <dbReference type="ARBA" id="ARBA00022801"/>
    </source>
</evidence>
<dbReference type="InterPro" id="IPR047201">
    <property type="entry name" value="ERI-1_3'hExo-like"/>
</dbReference>
<dbReference type="Proteomes" id="UP000186817">
    <property type="component" value="Unassembled WGS sequence"/>
</dbReference>
<evidence type="ECO:0000313" key="10">
    <source>
        <dbReference type="EMBL" id="OLP86345.1"/>
    </source>
</evidence>
<keyword evidence="2 7" id="KW-0808">Transferase</keyword>
<feature type="compositionally biased region" description="Low complexity" evidence="8">
    <location>
        <begin position="149"/>
        <end position="164"/>
    </location>
</feature>
<dbReference type="Pfam" id="PF00226">
    <property type="entry name" value="DnaJ"/>
    <property type="match status" value="1"/>
</dbReference>
<feature type="domain" description="J" evidence="9">
    <location>
        <begin position="76"/>
        <end position="140"/>
    </location>
</feature>
<dbReference type="PRINTS" id="PR00625">
    <property type="entry name" value="JDOMAIN"/>
</dbReference>
<feature type="region of interest" description="Disordered" evidence="8">
    <location>
        <begin position="1517"/>
        <end position="1544"/>
    </location>
</feature>
<evidence type="ECO:0000256" key="7">
    <source>
        <dbReference type="RuleBase" id="RU003953"/>
    </source>
</evidence>
<name>A0A1Q9CTY9_SYMMI</name>
<dbReference type="PROSITE" id="PS00636">
    <property type="entry name" value="DNAJ_1"/>
    <property type="match status" value="1"/>
</dbReference>
<dbReference type="Gene3D" id="3.30.420.10">
    <property type="entry name" value="Ribonuclease H-like superfamily/Ribonuclease H"/>
    <property type="match status" value="1"/>
</dbReference>
<evidence type="ECO:0000256" key="3">
    <source>
        <dbReference type="ARBA" id="ARBA00022722"/>
    </source>
</evidence>
<evidence type="ECO:0000256" key="1">
    <source>
        <dbReference type="ARBA" id="ARBA00007265"/>
    </source>
</evidence>
<dbReference type="SMART" id="SM00271">
    <property type="entry name" value="DnaJ"/>
    <property type="match status" value="1"/>
</dbReference>
<dbReference type="SUPFAM" id="SSF50249">
    <property type="entry name" value="Nucleic acid-binding proteins"/>
    <property type="match status" value="1"/>
</dbReference>
<dbReference type="SUPFAM" id="SSF53098">
    <property type="entry name" value="Ribonuclease H-like"/>
    <property type="match status" value="1"/>
</dbReference>
<keyword evidence="11" id="KW-1185">Reference proteome</keyword>
<sequence>MKQLLRRASRHSQLRPLRTAAPALSALPRLGVGLRETRAPTPSALLGPRPPFAGLGCLGWGSGSGTKRAFATRNQTHYQVLGVSSSASQAEIKKAYLGEAKKCHPDLNPSKDAKEKFQQLAEAYQVLGDPDKRHQYDEFLRTGTSQSFSGARRSQGAQAQGFQAAPPPSDLDPFELFRAVLEELGSERLMERVRTVQKEVGDASVAAQAGDFAPAKAFIWKHKGLAASVLLPLGILLRFPGLIGMALRVLGLVAAATLQNPAMREMFARWTWLQWRLLVQRAASFGSSLIVSPLCEVGRGPTACLSTMSMRGTLKKFFAEKGIGYIAPDDGSEDVFIHFQSLINGGLSVQVWRAAVLPLCFSSAQDVLLFSFQSPWTMAASASLVLQVRPATPFTGLHQACPRFCGEDHGPLPPGLSGHERSACVLLIASLAVRPGPGRGTRRCRTRRRVRERQGQGFGLPGGKQSWTTGLTASPVPNALESWLGKLDPSIREVIKRIEKHYGHQAWIVGGAVRDVLCGYKPADVDVATTMTPAMLQQIFPDLIMTGAKYGVVTVKHKGCLVECAQLRKAPTGSDGARQEHSELADSLLEDLRSRDFTVNAMAVDMTRKVIYDPFGGRGDVKDRRLRAVSRPAEQMMRQDGLRVLRAYRFWAAFSEVPWILHEGLATALREVGGQLLANTARQRILSELKKILSRPRGWEAMRQMAEDGVLSAILGHPVDVEGQELSALKALYTLPQVTASLARQRPRALERPVTYRQKQTGRKGPRLFEDPLKGGMPAKRPQPFEFYAVVDFEATCWEQGQTATSQEIIEFPVVLLHAASGTCVGEFHSFVRPSSEKRLSHYCRCLTGISQSTVDEAPYFKEVVATVSSWLKEKTNGADIAWVADGEWDLEEMLPAQWRRSFGEARMPETWKQFIDVRQVFQQVHPGMLRPGIGKIRMMCEYLRIPNLGPLHSGIADTRNVARIALMLMWEGAVCKAFPPRDAQQLPRPFPSPPKKEVKMTKAKVKCQTTSRNIQAFEEAMTLMLARMEGDEALGLMKQLHFSKVEQRFVTEHIHCLGELPAARDEGAIRRFLVACGEDFAFAQLRLERAWLLGAKEAEQEPAQPAQLAEPAELAELAELEEALEAQLRDKEAWERLQKPLADGRWIQKETGLDLDMVGPIKEWLYYQQVDQDLKSLEDLRDQLQGLGMESLEMQSAPMVSWPPDRTCKQLPSKKRGCPDAAVGQQDTKHRTLPLLREADMIPGAKLSYDLEINDRNGKTKAVRVKVESPGDPSYSWKGGGGGGGKGGYGKAPAGRSHGTGPYGQSYGGGMGGGGYEGGDAAYWQQLMATITQAAQAMQGGGYQGGRGPSSLASGTAILVVEAMEPGSELGGAKNLETALGRTKAGLTISRHSCLNARPEEQKWYKVVPAHNTQLQPTSEVIPACKAIVQPPMTAAVAVAVGCRDSLAAEGAEWNGQLNAEISVAQHFGDFLQVRCWRPREGPRPGGGRCEVADVGMVEAIKTDALREKVEAEAARSLEASREKTMKKPPNRTMRQTASVASPSATLAATSALAVSDESAIRRAEQLDGPEARRRIELQTKFNKVEVVRQADQKFIRERAEKHKTMRDDRFKRLVDAVCDHGGLAMECAENLAAFEQRYQQRRWDLYAQWDEHVSHPLAKQAFDYINPADRVAQQKLNGSKSVSWKLPHEKPQLKLDVSKDPARRQLYDTEAEKNFHEVAETVLGRSRSSPGILRRSAMRDPRAVGTRALSRPVLEPTDWGQQQLQGTLFGRFAQACEEGPNFTRARRGGTNVFVPDETDGTEAAGTRFSRLHGHHDMGILRGDTGSQGETSNFKTHEGSSSGAPAQDHFTFQHSREITDLEFPLGKKVFPEFH</sequence>
<feature type="compositionally biased region" description="Basic residues" evidence="8">
    <location>
        <begin position="1"/>
        <end position="13"/>
    </location>
</feature>
<feature type="region of interest" description="Disordered" evidence="8">
    <location>
        <begin position="437"/>
        <end position="464"/>
    </location>
</feature>
<feature type="region of interest" description="Disordered" evidence="8">
    <location>
        <begin position="755"/>
        <end position="775"/>
    </location>
</feature>
<dbReference type="GO" id="GO:0001680">
    <property type="term" value="P:tRNA 3'-terminal CCA addition"/>
    <property type="evidence" value="ECO:0007669"/>
    <property type="project" value="UniProtKB-ARBA"/>
</dbReference>
<dbReference type="GO" id="GO:0003723">
    <property type="term" value="F:RNA binding"/>
    <property type="evidence" value="ECO:0007669"/>
    <property type="project" value="UniProtKB-KW"/>
</dbReference>
<dbReference type="Gene3D" id="1.10.287.110">
    <property type="entry name" value="DnaJ domain"/>
    <property type="match status" value="1"/>
</dbReference>
<dbReference type="InterPro" id="IPR012340">
    <property type="entry name" value="NA-bd_OB-fold"/>
</dbReference>
<dbReference type="InterPro" id="IPR002646">
    <property type="entry name" value="PolA_pol_head_dom"/>
</dbReference>
<feature type="region of interest" description="Disordered" evidence="8">
    <location>
        <begin position="1"/>
        <end position="20"/>
    </location>
</feature>
<organism evidence="10 11">
    <name type="scientific">Symbiodinium microadriaticum</name>
    <name type="common">Dinoflagellate</name>
    <name type="synonym">Zooxanthella microadriatica</name>
    <dbReference type="NCBI Taxonomy" id="2951"/>
    <lineage>
        <taxon>Eukaryota</taxon>
        <taxon>Sar</taxon>
        <taxon>Alveolata</taxon>
        <taxon>Dinophyceae</taxon>
        <taxon>Suessiales</taxon>
        <taxon>Symbiodiniaceae</taxon>
        <taxon>Symbiodinium</taxon>
    </lineage>
</organism>
<dbReference type="InterPro" id="IPR018253">
    <property type="entry name" value="DnaJ_domain_CS"/>
</dbReference>
<evidence type="ECO:0000256" key="4">
    <source>
        <dbReference type="ARBA" id="ARBA00022741"/>
    </source>
</evidence>
<dbReference type="InterPro" id="IPR051274">
    <property type="entry name" value="3-5_Exoribonuclease"/>
</dbReference>
<keyword evidence="5" id="KW-0378">Hydrolase</keyword>